<evidence type="ECO:0000313" key="5">
    <source>
        <dbReference type="EMBL" id="RAL71090.1"/>
    </source>
</evidence>
<dbReference type="EMBL" id="PHFD01000135">
    <property type="protein sequence ID" value="PKH47199.1"/>
    <property type="molecule type" value="Genomic_DNA"/>
</dbReference>
<evidence type="ECO:0000313" key="4">
    <source>
        <dbReference type="EMBL" id="RAL69912.1"/>
    </source>
</evidence>
<dbReference type="RefSeq" id="WP_011310032.1">
    <property type="nucleotide sequence ID" value="NZ_AP024514.1"/>
</dbReference>
<dbReference type="EMBL" id="QGLC01000001">
    <property type="protein sequence ID" value="RAL69912.1"/>
    <property type="molecule type" value="Genomic_DNA"/>
</dbReference>
<evidence type="ECO:0000313" key="6">
    <source>
        <dbReference type="Proteomes" id="UP000076394"/>
    </source>
</evidence>
<evidence type="ECO:0000313" key="7">
    <source>
        <dbReference type="Proteomes" id="UP000233649"/>
    </source>
</evidence>
<gene>
    <name evidence="5" type="ORF">C1G86_0020</name>
    <name evidence="4" type="ORF">C1G87_0054</name>
    <name evidence="3" type="ORF">CVH13_00687</name>
    <name evidence="2" type="ORF">Dm11a5_1559</name>
</gene>
<accession>A0A142VDV0</accession>
<reference evidence="2 6" key="1">
    <citation type="submission" date="2015-03" db="EMBL/GenBank/DDBJ databases">
        <title>Genomic characterization of Dehalococcoides mccartyi strain 11a5, an unusal plasmid-containing chloroethene dechlorinator.</title>
        <authorList>
            <person name="Zhao S."/>
            <person name="Ding C."/>
            <person name="He J."/>
        </authorList>
    </citation>
    <scope>NUCLEOTIDE SEQUENCE [LARGE SCALE GENOMIC DNA]</scope>
    <source>
        <strain evidence="2 6">11a5</strain>
    </source>
</reference>
<name>A0A142VDV0_9CHLR</name>
<evidence type="ECO:0000313" key="8">
    <source>
        <dbReference type="Proteomes" id="UP000248786"/>
    </source>
</evidence>
<evidence type="ECO:0000313" key="9">
    <source>
        <dbReference type="Proteomes" id="UP000249146"/>
    </source>
</evidence>
<evidence type="ECO:0000313" key="2">
    <source>
        <dbReference type="EMBL" id="AMU87385.1"/>
    </source>
</evidence>
<keyword evidence="1" id="KW-1133">Transmembrane helix</keyword>
<protein>
    <submittedName>
        <fullName evidence="2">Uncharacterized protein</fullName>
    </submittedName>
</protein>
<dbReference type="EMBL" id="CP011127">
    <property type="protein sequence ID" value="AMU87385.1"/>
    <property type="molecule type" value="Genomic_DNA"/>
</dbReference>
<dbReference type="Proteomes" id="UP000248786">
    <property type="component" value="Unassembled WGS sequence"/>
</dbReference>
<keyword evidence="1" id="KW-0812">Transmembrane</keyword>
<reference evidence="3 7" key="2">
    <citation type="journal article" date="2017" name="FEMS Microbiol. Ecol.">
        <title>Reconstructed genomes of novel Dehalococcoides mccartyi strains from 1,2,3,4-tetrachlorodibenzo-p-dioxin-dechlorinating enrichment cultures reveal divergent reductive dehalogenase gene profiles.</title>
        <authorList>
            <person name="Dam H.T."/>
            <person name="Vollmers J."/>
            <person name="Kaster A.K."/>
            <person name="Haggblom M.M."/>
        </authorList>
    </citation>
    <scope>NUCLEOTIDE SEQUENCE [LARGE SCALE GENOMIC DNA]</scope>
    <source>
        <strain evidence="3 7">H1-3-2.001</strain>
    </source>
</reference>
<dbReference type="AlphaFoldDB" id="A0A142VDV0"/>
<proteinExistence type="predicted"/>
<evidence type="ECO:0000256" key="1">
    <source>
        <dbReference type="SAM" id="Phobius"/>
    </source>
</evidence>
<organism evidence="2 6">
    <name type="scientific">Dehalococcoides mccartyi</name>
    <dbReference type="NCBI Taxonomy" id="61435"/>
    <lineage>
        <taxon>Bacteria</taxon>
        <taxon>Bacillati</taxon>
        <taxon>Chloroflexota</taxon>
        <taxon>Dehalococcoidia</taxon>
        <taxon>Dehalococcoidales</taxon>
        <taxon>Dehalococcoidaceae</taxon>
        <taxon>Dehalococcoides</taxon>
    </lineage>
</organism>
<feature type="transmembrane region" description="Helical" evidence="1">
    <location>
        <begin position="12"/>
        <end position="33"/>
    </location>
</feature>
<dbReference type="Proteomes" id="UP000249146">
    <property type="component" value="Unassembled WGS sequence"/>
</dbReference>
<reference evidence="8 9" key="3">
    <citation type="submission" date="2018-05" db="EMBL/GenBank/DDBJ databases">
        <title>Draft genome sequences of Dehalococcoides mccartyi strains RC and KS.</title>
        <authorList>
            <person name="Higgins S.A."/>
            <person name="Padilla-Crespo E."/>
            <person name="Loeffler F.E."/>
        </authorList>
    </citation>
    <scope>NUCLEOTIDE SEQUENCE [LARGE SCALE GENOMIC DNA]</scope>
    <source>
        <strain evidence="5 8">KS</strain>
        <strain evidence="4 9">RC</strain>
    </source>
</reference>
<dbReference type="EMBL" id="QGLD01000001">
    <property type="protein sequence ID" value="RAL71090.1"/>
    <property type="molecule type" value="Genomic_DNA"/>
</dbReference>
<dbReference type="Proteomes" id="UP000233649">
    <property type="component" value="Unassembled WGS sequence"/>
</dbReference>
<dbReference type="Proteomes" id="UP000076394">
    <property type="component" value="Chromosome"/>
</dbReference>
<keyword evidence="1" id="KW-0472">Membrane</keyword>
<sequence>MEQPVKEKSKAIDIFLIVMVSFCVLISLVVMFVKASGLID</sequence>
<evidence type="ECO:0000313" key="3">
    <source>
        <dbReference type="EMBL" id="PKH47199.1"/>
    </source>
</evidence>